<dbReference type="GO" id="GO:0005576">
    <property type="term" value="C:extracellular region"/>
    <property type="evidence" value="ECO:0007669"/>
    <property type="project" value="InterPro"/>
</dbReference>
<feature type="domain" description="Peptidase S1" evidence="7">
    <location>
        <begin position="1"/>
        <end position="165"/>
    </location>
</feature>
<sequence>MFDLHAWLADHEYPHVGEKVIISGWGLRRPKPFPPYYRKRVPDVLRVTEVFVDSDSVCRAAHSSWFPIIYQHYTQWNYNERIHDESMLCASGTFNHIDPDYGPQNKDSCHGDSGGPLMYNLHSNQQYYLAGIVSWGTSGCMDPKQEPTIYTDVAALRGWIDRTLAGYGVYPAFSTASTRRTTARNNCERPSIWRPATTRQPVTQPPRTQRPVIPGTNTADLCRNKNDGTRLSNPNSCSSYIVCTHRRATIMNCPPRTLYDRNSRRCDHERLVRCSAPARGRQPVTQPRTNTADLCRNRKDETRLSNPNSCSSYFFCKHGQTTIMNCPPVTLYDETYGCIHETRVDCSASARSRQPVTQPRKNTADICRGINDGAKQINPNTCSSYIVCEHSRPTIIYCRSGTLYDRDSRRCIHETRVRCSLSGDVPQDDGNNNQQNDLERLFYSSSLFRRSFADFLAARRQRFSDEENGKNADVFNDFHVCGTRMINSTQLYKRIIRGKDSTPGEIPWMVAIMIDGEYRCGGTLISKKWVISAAHCNIYSGDTLILGAYDIDVTIKEEFNSRQVRKAKKVINNEQHDIPFLNSNDIALIELDFEVKFDRYVRPACVVGSNQRPFDGSEVTISGWGLRLQRSKNVLQKVEVNVMGDAECTSKYSREYHIDSSMICAAAPGKDACQQDSGGPLVAELKEPSETGQFYLVGVVSWAKGCADPRYPGVYTNIAHLRIWIEENLAKNHVFPASINQTLAYK</sequence>
<keyword evidence="1" id="KW-0645">Protease</keyword>
<dbReference type="PRINTS" id="PR00722">
    <property type="entry name" value="CHYMOTRYPSIN"/>
</dbReference>
<dbReference type="AlphaFoldDB" id="A0A7M5XD88"/>
<feature type="domain" description="Chitin-binding type-2" evidence="8">
    <location>
        <begin position="364"/>
        <end position="421"/>
    </location>
</feature>
<organism evidence="9 10">
    <name type="scientific">Clytia hemisphaerica</name>
    <dbReference type="NCBI Taxonomy" id="252671"/>
    <lineage>
        <taxon>Eukaryota</taxon>
        <taxon>Metazoa</taxon>
        <taxon>Cnidaria</taxon>
        <taxon>Hydrozoa</taxon>
        <taxon>Hydroidolina</taxon>
        <taxon>Leptothecata</taxon>
        <taxon>Obeliida</taxon>
        <taxon>Clytiidae</taxon>
        <taxon>Clytia</taxon>
    </lineage>
</organism>
<dbReference type="Proteomes" id="UP000594262">
    <property type="component" value="Unplaced"/>
</dbReference>
<keyword evidence="3" id="KW-0378">Hydrolase</keyword>
<dbReference type="GO" id="GO:0004252">
    <property type="term" value="F:serine-type endopeptidase activity"/>
    <property type="evidence" value="ECO:0007669"/>
    <property type="project" value="InterPro"/>
</dbReference>
<dbReference type="Pfam" id="PF01607">
    <property type="entry name" value="CBM_14"/>
    <property type="match status" value="3"/>
</dbReference>
<dbReference type="Gene3D" id="2.40.10.10">
    <property type="entry name" value="Trypsin-like serine proteases"/>
    <property type="match status" value="2"/>
</dbReference>
<dbReference type="InterPro" id="IPR002557">
    <property type="entry name" value="Chitin-bd_dom"/>
</dbReference>
<evidence type="ECO:0000259" key="8">
    <source>
        <dbReference type="PROSITE" id="PS50940"/>
    </source>
</evidence>
<dbReference type="PANTHER" id="PTHR24252">
    <property type="entry name" value="ACROSIN-RELATED"/>
    <property type="match status" value="1"/>
</dbReference>
<evidence type="ECO:0000256" key="6">
    <source>
        <dbReference type="SAM" id="MobiDB-lite"/>
    </source>
</evidence>
<keyword evidence="2" id="KW-0732">Signal</keyword>
<reference evidence="9" key="1">
    <citation type="submission" date="2021-01" db="UniProtKB">
        <authorList>
            <consortium name="EnsemblMetazoa"/>
        </authorList>
    </citation>
    <scope>IDENTIFICATION</scope>
</reference>
<dbReference type="SMART" id="SM00020">
    <property type="entry name" value="Tryp_SPc"/>
    <property type="match status" value="1"/>
</dbReference>
<evidence type="ECO:0000256" key="4">
    <source>
        <dbReference type="ARBA" id="ARBA00022825"/>
    </source>
</evidence>
<dbReference type="EnsemblMetazoa" id="CLYHEMT021448.1">
    <property type="protein sequence ID" value="CLYHEMP021448.1"/>
    <property type="gene ID" value="CLYHEMG021448"/>
</dbReference>
<feature type="domain" description="Peptidase S1" evidence="7">
    <location>
        <begin position="495"/>
        <end position="730"/>
    </location>
</feature>
<evidence type="ECO:0000256" key="3">
    <source>
        <dbReference type="ARBA" id="ARBA00022801"/>
    </source>
</evidence>
<evidence type="ECO:0000256" key="5">
    <source>
        <dbReference type="ARBA" id="ARBA00023157"/>
    </source>
</evidence>
<dbReference type="PROSITE" id="PS50240">
    <property type="entry name" value="TRYPSIN_DOM"/>
    <property type="match status" value="2"/>
</dbReference>
<dbReference type="InterPro" id="IPR043504">
    <property type="entry name" value="Peptidase_S1_PA_chymotrypsin"/>
</dbReference>
<dbReference type="InterPro" id="IPR036508">
    <property type="entry name" value="Chitin-bd_dom_sf"/>
</dbReference>
<dbReference type="Pfam" id="PF00089">
    <property type="entry name" value="Trypsin"/>
    <property type="match status" value="2"/>
</dbReference>
<evidence type="ECO:0000313" key="9">
    <source>
        <dbReference type="EnsemblMetazoa" id="CLYHEMP021448.1"/>
    </source>
</evidence>
<keyword evidence="10" id="KW-1185">Reference proteome</keyword>
<dbReference type="GO" id="GO:0008061">
    <property type="term" value="F:chitin binding"/>
    <property type="evidence" value="ECO:0007669"/>
    <property type="project" value="InterPro"/>
</dbReference>
<accession>A0A7M5XD88</accession>
<dbReference type="CDD" id="cd00190">
    <property type="entry name" value="Tryp_SPc"/>
    <property type="match status" value="1"/>
</dbReference>
<dbReference type="SMART" id="SM00494">
    <property type="entry name" value="ChtBD2"/>
    <property type="match status" value="3"/>
</dbReference>
<evidence type="ECO:0000256" key="2">
    <source>
        <dbReference type="ARBA" id="ARBA00022729"/>
    </source>
</evidence>
<name>A0A7M5XD88_9CNID</name>
<feature type="domain" description="Chitin-binding type-2" evidence="8">
    <location>
        <begin position="219"/>
        <end position="276"/>
    </location>
</feature>
<dbReference type="FunFam" id="2.40.10.10:FF:000120">
    <property type="entry name" value="Putative serine protease"/>
    <property type="match status" value="1"/>
</dbReference>
<dbReference type="OrthoDB" id="10012881at2759"/>
<dbReference type="PANTHER" id="PTHR24252:SF7">
    <property type="entry name" value="HYALIN"/>
    <property type="match status" value="1"/>
</dbReference>
<dbReference type="PROSITE" id="PS00134">
    <property type="entry name" value="TRYPSIN_HIS"/>
    <property type="match status" value="1"/>
</dbReference>
<dbReference type="InterPro" id="IPR018114">
    <property type="entry name" value="TRYPSIN_HIS"/>
</dbReference>
<evidence type="ECO:0000256" key="1">
    <source>
        <dbReference type="ARBA" id="ARBA00022670"/>
    </source>
</evidence>
<keyword evidence="5" id="KW-1015">Disulfide bond</keyword>
<dbReference type="SUPFAM" id="SSF50494">
    <property type="entry name" value="Trypsin-like serine proteases"/>
    <property type="match status" value="2"/>
</dbReference>
<dbReference type="Gene3D" id="2.170.140.10">
    <property type="entry name" value="Chitin binding domain"/>
    <property type="match status" value="3"/>
</dbReference>
<protein>
    <submittedName>
        <fullName evidence="9">Uncharacterized protein</fullName>
    </submittedName>
</protein>
<dbReference type="PROSITE" id="PS50940">
    <property type="entry name" value="CHIT_BIND_II"/>
    <property type="match status" value="3"/>
</dbReference>
<dbReference type="InterPro" id="IPR009003">
    <property type="entry name" value="Peptidase_S1_PA"/>
</dbReference>
<proteinExistence type="predicted"/>
<feature type="compositionally biased region" description="Low complexity" evidence="6">
    <location>
        <begin position="197"/>
        <end position="212"/>
    </location>
</feature>
<keyword evidence="4" id="KW-0720">Serine protease</keyword>
<evidence type="ECO:0000259" key="7">
    <source>
        <dbReference type="PROSITE" id="PS50240"/>
    </source>
</evidence>
<feature type="domain" description="Chitin-binding type-2" evidence="8">
    <location>
        <begin position="292"/>
        <end position="348"/>
    </location>
</feature>
<feature type="region of interest" description="Disordered" evidence="6">
    <location>
        <begin position="197"/>
        <end position="225"/>
    </location>
</feature>
<evidence type="ECO:0000313" key="10">
    <source>
        <dbReference type="Proteomes" id="UP000594262"/>
    </source>
</evidence>
<dbReference type="SUPFAM" id="SSF57625">
    <property type="entry name" value="Invertebrate chitin-binding proteins"/>
    <property type="match status" value="3"/>
</dbReference>
<dbReference type="InterPro" id="IPR001314">
    <property type="entry name" value="Peptidase_S1A"/>
</dbReference>
<dbReference type="InterPro" id="IPR001254">
    <property type="entry name" value="Trypsin_dom"/>
</dbReference>
<dbReference type="GO" id="GO:0006508">
    <property type="term" value="P:proteolysis"/>
    <property type="evidence" value="ECO:0007669"/>
    <property type="project" value="UniProtKB-KW"/>
</dbReference>